<comment type="caution">
    <text evidence="2">The sequence shown here is derived from an EMBL/GenBank/DDBJ whole genome shotgun (WGS) entry which is preliminary data.</text>
</comment>
<organism evidence="2 3">
    <name type="scientific">Crenichthys baileyi</name>
    <name type="common">White River springfish</name>
    <dbReference type="NCBI Taxonomy" id="28760"/>
    <lineage>
        <taxon>Eukaryota</taxon>
        <taxon>Metazoa</taxon>
        <taxon>Chordata</taxon>
        <taxon>Craniata</taxon>
        <taxon>Vertebrata</taxon>
        <taxon>Euteleostomi</taxon>
        <taxon>Actinopterygii</taxon>
        <taxon>Neopterygii</taxon>
        <taxon>Teleostei</taxon>
        <taxon>Neoteleostei</taxon>
        <taxon>Acanthomorphata</taxon>
        <taxon>Ovalentaria</taxon>
        <taxon>Atherinomorphae</taxon>
        <taxon>Cyprinodontiformes</taxon>
        <taxon>Goodeidae</taxon>
        <taxon>Crenichthys</taxon>
    </lineage>
</organism>
<evidence type="ECO:0000313" key="3">
    <source>
        <dbReference type="Proteomes" id="UP001311232"/>
    </source>
</evidence>
<feature type="region of interest" description="Disordered" evidence="1">
    <location>
        <begin position="1"/>
        <end position="22"/>
    </location>
</feature>
<reference evidence="2 3" key="1">
    <citation type="submission" date="2021-06" db="EMBL/GenBank/DDBJ databases">
        <authorList>
            <person name="Palmer J.M."/>
        </authorList>
    </citation>
    <scope>NUCLEOTIDE SEQUENCE [LARGE SCALE GENOMIC DNA]</scope>
    <source>
        <strain evidence="2 3">MEX-2019</strain>
        <tissue evidence="2">Muscle</tissue>
    </source>
</reference>
<name>A0AAV9S5W5_9TELE</name>
<accession>A0AAV9S5W5</accession>
<feature type="compositionally biased region" description="Basic residues" evidence="1">
    <location>
        <begin position="1"/>
        <end position="10"/>
    </location>
</feature>
<feature type="compositionally biased region" description="Polar residues" evidence="1">
    <location>
        <begin position="11"/>
        <end position="22"/>
    </location>
</feature>
<evidence type="ECO:0000313" key="2">
    <source>
        <dbReference type="EMBL" id="KAK5616700.1"/>
    </source>
</evidence>
<sequence>MEATARKKHMNLSSYQSLPPLQDTTLSEVPEETQTLCQQRKVRLSQGALRRNRNPVIIRLLTKMAVPDQLMVNRHVDASIFRSDKEHKRTNPQTEDPLKMRLNNIEEAYRRDWPQGTLMLHLI</sequence>
<proteinExistence type="predicted"/>
<protein>
    <submittedName>
        <fullName evidence="2">Uncharacterized protein</fullName>
    </submittedName>
</protein>
<evidence type="ECO:0000256" key="1">
    <source>
        <dbReference type="SAM" id="MobiDB-lite"/>
    </source>
</evidence>
<gene>
    <name evidence="2" type="ORF">CRENBAI_025902</name>
</gene>
<keyword evidence="3" id="KW-1185">Reference proteome</keyword>
<dbReference type="EMBL" id="JAHHUM010000874">
    <property type="protein sequence ID" value="KAK5616700.1"/>
    <property type="molecule type" value="Genomic_DNA"/>
</dbReference>
<dbReference type="Proteomes" id="UP001311232">
    <property type="component" value="Unassembled WGS sequence"/>
</dbReference>
<dbReference type="AlphaFoldDB" id="A0AAV9S5W5"/>